<gene>
    <name evidence="1" type="ORF">JWS13_00030</name>
</gene>
<accession>A0A974VWB0</accession>
<keyword evidence="2" id="KW-1185">Reference proteome</keyword>
<geneLocation type="plasmid" evidence="1 2">
    <name>unnamed5</name>
</geneLocation>
<keyword evidence="1" id="KW-0614">Plasmid</keyword>
<protein>
    <recommendedName>
        <fullName evidence="3">Ribbon-helix-helix protein, copG family</fullName>
    </recommendedName>
</protein>
<evidence type="ECO:0000313" key="2">
    <source>
        <dbReference type="Proteomes" id="UP000662986"/>
    </source>
</evidence>
<dbReference type="RefSeq" id="WP_206003878.1">
    <property type="nucleotide sequence ID" value="NZ_CP070614.1"/>
</dbReference>
<dbReference type="Proteomes" id="UP000662986">
    <property type="component" value="Plasmid unnamed5"/>
</dbReference>
<name>A0A974VWB0_9NOCA</name>
<dbReference type="EMBL" id="CP070614">
    <property type="protein sequence ID" value="QSE87140.1"/>
    <property type="molecule type" value="Genomic_DNA"/>
</dbReference>
<evidence type="ECO:0000313" key="1">
    <source>
        <dbReference type="EMBL" id="QSE87140.1"/>
    </source>
</evidence>
<evidence type="ECO:0008006" key="3">
    <source>
        <dbReference type="Google" id="ProtNLM"/>
    </source>
</evidence>
<proteinExistence type="predicted"/>
<sequence length="131" mass="14281">MTQLVPEVPADDDPVVASNVHLPIQTSERIAKECESRSMTTGELFIEALEATYDRLNDLIHPGGTVGGTLFKARGIGSTPKQKTSTKQVAYSLLSSDFEVIDRLKVEVSARSRSQLLTAALDAHLQIKEDD</sequence>
<reference evidence="1 2" key="2">
    <citation type="journal article" date="2022" name="Arch. Microbiol.">
        <title>Rhodococcus pseudokoreensis sp. nov. isolated from the rhizosphere of young M26 apple rootstocks.</title>
        <authorList>
            <person name="Kampfer P."/>
            <person name="Glaeser S.P."/>
            <person name="Blom J."/>
            <person name="Wolf J."/>
            <person name="Benning S."/>
            <person name="Schloter M."/>
            <person name="Neumann-Schaal M."/>
        </authorList>
    </citation>
    <scope>NUCLEOTIDE SEQUENCE [LARGE SCALE GENOMIC DNA]</scope>
    <source>
        <strain evidence="1 2">R79</strain>
    </source>
</reference>
<organism evidence="1 2">
    <name type="scientific">Rhodococcus pseudokoreensis</name>
    <dbReference type="NCBI Taxonomy" id="2811421"/>
    <lineage>
        <taxon>Bacteria</taxon>
        <taxon>Bacillati</taxon>
        <taxon>Actinomycetota</taxon>
        <taxon>Actinomycetes</taxon>
        <taxon>Mycobacteriales</taxon>
        <taxon>Nocardiaceae</taxon>
        <taxon>Rhodococcus</taxon>
    </lineage>
</organism>
<reference evidence="1 2" key="1">
    <citation type="journal article" date="2021" name="Microbiol. Resour. Announc.">
        <title>Complete Genome Sequences of Two Rhodococcus sp. Strains with Large and Linear Chromosomes, Isolated from Apple Rhizosphere.</title>
        <authorList>
            <person name="Benning S."/>
            <person name="Brugnone N."/>
            <person name="Siani R."/>
            <person name="Kublik S."/>
            <person name="Schloter M."/>
            <person name="Rad V."/>
        </authorList>
    </citation>
    <scope>NUCLEOTIDE SEQUENCE [LARGE SCALE GENOMIC DNA]</scope>
    <source>
        <strain evidence="1 2">R79</strain>
    </source>
</reference>